<dbReference type="GO" id="GO:0005737">
    <property type="term" value="C:cytoplasm"/>
    <property type="evidence" value="ECO:0007669"/>
    <property type="project" value="TreeGrafter"/>
</dbReference>
<dbReference type="InterPro" id="IPR011059">
    <property type="entry name" value="Metal-dep_hydrolase_composite"/>
</dbReference>
<keyword evidence="3" id="KW-1185">Reference proteome</keyword>
<dbReference type="SUPFAM" id="SSF51556">
    <property type="entry name" value="Metallo-dependent hydrolases"/>
    <property type="match status" value="1"/>
</dbReference>
<dbReference type="SUPFAM" id="SSF51338">
    <property type="entry name" value="Composite domain of metallo-dependent hydrolases"/>
    <property type="match status" value="1"/>
</dbReference>
<dbReference type="AlphaFoldDB" id="A0A0D7A7T1"/>
<reference evidence="2 3" key="1">
    <citation type="journal article" date="2015" name="Fungal Genet. Biol.">
        <title>Evolution of novel wood decay mechanisms in Agaricales revealed by the genome sequences of Fistulina hepatica and Cylindrobasidium torrendii.</title>
        <authorList>
            <person name="Floudas D."/>
            <person name="Held B.W."/>
            <person name="Riley R."/>
            <person name="Nagy L.G."/>
            <person name="Koehler G."/>
            <person name="Ransdell A.S."/>
            <person name="Younus H."/>
            <person name="Chow J."/>
            <person name="Chiniquy J."/>
            <person name="Lipzen A."/>
            <person name="Tritt A."/>
            <person name="Sun H."/>
            <person name="Haridas S."/>
            <person name="LaButti K."/>
            <person name="Ohm R.A."/>
            <person name="Kues U."/>
            <person name="Blanchette R.A."/>
            <person name="Grigoriev I.V."/>
            <person name="Minto R.E."/>
            <person name="Hibbett D.S."/>
        </authorList>
    </citation>
    <scope>NUCLEOTIDE SEQUENCE [LARGE SCALE GENOMIC DNA]</scope>
    <source>
        <strain evidence="2 3">ATCC 64428</strain>
    </source>
</reference>
<proteinExistence type="predicted"/>
<name>A0A0D7A7T1_9AGAR</name>
<dbReference type="Gene3D" id="3.20.20.140">
    <property type="entry name" value="Metal-dependent hydrolases"/>
    <property type="match status" value="2"/>
</dbReference>
<evidence type="ECO:0000259" key="1">
    <source>
        <dbReference type="Pfam" id="PF01979"/>
    </source>
</evidence>
<dbReference type="Pfam" id="PF01979">
    <property type="entry name" value="Amidohydro_1"/>
    <property type="match status" value="1"/>
</dbReference>
<dbReference type="PANTHER" id="PTHR43668:SF2">
    <property type="entry name" value="ALLANTOINASE"/>
    <property type="match status" value="1"/>
</dbReference>
<dbReference type="PANTHER" id="PTHR43668">
    <property type="entry name" value="ALLANTOINASE"/>
    <property type="match status" value="1"/>
</dbReference>
<sequence>MCSLLICADQHILLDGYDMPQSMIITIDVGSGKIVKTCSIWCSHNTFKLTDANIVRWIDAGNNVILPGLPHIYLNEPGCTEWEEFYTRTCAAALGGVMALVDMPFNSISPKITTAAGQCYAGIALSGMSIFPCVSAEDVKMAMAELDVSTAFRISERSSSPPCVTHHASGLDTRQSNTLSYVPRQKLELDTVSLIMSLWAMHPVLQCHIVHLSTSSALPVVATAKVHGLNLAAETSDNITAGWPQQTNRDLLWAAFQDGMINCVVSNHSPHIAELKQLDDGDIMSPAASCLLWAEGSKCRMTITDIRRWASMQTVQYVHLSHRKRSLKAGYDSNFIIWDLKAQVQVTKESLQFKNRLSPYEG</sequence>
<evidence type="ECO:0000313" key="3">
    <source>
        <dbReference type="Proteomes" id="UP000054144"/>
    </source>
</evidence>
<dbReference type="GO" id="GO:0006145">
    <property type="term" value="P:purine nucleobase catabolic process"/>
    <property type="evidence" value="ECO:0007669"/>
    <property type="project" value="TreeGrafter"/>
</dbReference>
<feature type="domain" description="Amidohydrolase-related" evidence="1">
    <location>
        <begin position="206"/>
        <end position="342"/>
    </location>
</feature>
<accession>A0A0D7A7T1</accession>
<organism evidence="2 3">
    <name type="scientific">Fistulina hepatica ATCC 64428</name>
    <dbReference type="NCBI Taxonomy" id="1128425"/>
    <lineage>
        <taxon>Eukaryota</taxon>
        <taxon>Fungi</taxon>
        <taxon>Dikarya</taxon>
        <taxon>Basidiomycota</taxon>
        <taxon>Agaricomycotina</taxon>
        <taxon>Agaricomycetes</taxon>
        <taxon>Agaricomycetidae</taxon>
        <taxon>Agaricales</taxon>
        <taxon>Fistulinaceae</taxon>
        <taxon>Fistulina</taxon>
    </lineage>
</organism>
<keyword evidence="2" id="KW-0378">Hydrolase</keyword>
<protein>
    <submittedName>
        <fullName evidence="2">Metallo-dependent hydrolase</fullName>
    </submittedName>
</protein>
<dbReference type="EMBL" id="KN882033">
    <property type="protein sequence ID" value="KIY46429.1"/>
    <property type="molecule type" value="Genomic_DNA"/>
</dbReference>
<dbReference type="InterPro" id="IPR006680">
    <property type="entry name" value="Amidohydro-rel"/>
</dbReference>
<dbReference type="OrthoDB" id="1924787at2759"/>
<dbReference type="GO" id="GO:0004038">
    <property type="term" value="F:allantoinase activity"/>
    <property type="evidence" value="ECO:0007669"/>
    <property type="project" value="TreeGrafter"/>
</dbReference>
<dbReference type="Proteomes" id="UP000054144">
    <property type="component" value="Unassembled WGS sequence"/>
</dbReference>
<gene>
    <name evidence="2" type="ORF">FISHEDRAFT_66470</name>
</gene>
<dbReference type="InterPro" id="IPR050138">
    <property type="entry name" value="DHOase/Allantoinase_Hydrolase"/>
</dbReference>
<dbReference type="InterPro" id="IPR032466">
    <property type="entry name" value="Metal_Hydrolase"/>
</dbReference>
<evidence type="ECO:0000313" key="2">
    <source>
        <dbReference type="EMBL" id="KIY46429.1"/>
    </source>
</evidence>